<evidence type="ECO:0000256" key="1">
    <source>
        <dbReference type="SAM" id="Phobius"/>
    </source>
</evidence>
<feature type="transmembrane region" description="Helical" evidence="1">
    <location>
        <begin position="59"/>
        <end position="77"/>
    </location>
</feature>
<keyword evidence="1" id="KW-0472">Membrane</keyword>
<dbReference type="Proteomes" id="UP001107961">
    <property type="component" value="Unassembled WGS sequence"/>
</dbReference>
<dbReference type="AlphaFoldDB" id="A0A9Q3ZFT1"/>
<organism evidence="2 3">
    <name type="scientific">Alloalcanivorax xenomutans</name>
    <dbReference type="NCBI Taxonomy" id="1094342"/>
    <lineage>
        <taxon>Bacteria</taxon>
        <taxon>Pseudomonadati</taxon>
        <taxon>Pseudomonadota</taxon>
        <taxon>Gammaproteobacteria</taxon>
        <taxon>Oceanospirillales</taxon>
        <taxon>Alcanivoracaceae</taxon>
        <taxon>Alloalcanivorax</taxon>
    </lineage>
</organism>
<proteinExistence type="predicted"/>
<name>A0A9Q3ZFT1_9GAMM</name>
<dbReference type="GeneID" id="94687121"/>
<evidence type="ECO:0000313" key="3">
    <source>
        <dbReference type="Proteomes" id="UP001107961"/>
    </source>
</evidence>
<reference evidence="2" key="1">
    <citation type="submission" date="2022-01" db="EMBL/GenBank/DDBJ databases">
        <authorList>
            <person name="Karlyshev A.V."/>
            <person name="Jaspars M."/>
        </authorList>
    </citation>
    <scope>NUCLEOTIDE SEQUENCE</scope>
    <source>
        <strain evidence="2">AGSA3-2</strain>
    </source>
</reference>
<keyword evidence="1" id="KW-0812">Transmembrane</keyword>
<protein>
    <submittedName>
        <fullName evidence="2">Uncharacterized protein</fullName>
    </submittedName>
</protein>
<dbReference type="EMBL" id="JAJVKT010000007">
    <property type="protein sequence ID" value="MCE7508469.1"/>
    <property type="molecule type" value="Genomic_DNA"/>
</dbReference>
<comment type="caution">
    <text evidence="2">The sequence shown here is derived from an EMBL/GenBank/DDBJ whole genome shotgun (WGS) entry which is preliminary data.</text>
</comment>
<keyword evidence="3" id="KW-1185">Reference proteome</keyword>
<accession>A0A9Q3ZFT1</accession>
<dbReference type="RefSeq" id="WP_233925679.1">
    <property type="nucleotide sequence ID" value="NZ_CP136240.1"/>
</dbReference>
<feature type="transmembrane region" description="Helical" evidence="1">
    <location>
        <begin position="29"/>
        <end position="47"/>
    </location>
</feature>
<evidence type="ECO:0000313" key="2">
    <source>
        <dbReference type="EMBL" id="MCE7508469.1"/>
    </source>
</evidence>
<gene>
    <name evidence="2" type="ORF">LZG35_07445</name>
</gene>
<sequence>MRTLLFIAAGLLLLGMLQLFSRPHWRGRAALGFIVVWLLVSAVNLSQGLRAGYALGEELLVHLFLFGIPALAALWAWRQQSTSEK</sequence>
<keyword evidence="1" id="KW-1133">Transmembrane helix</keyword>